<name>A0A0B5NII1_BACTU</name>
<evidence type="ECO:0000313" key="4">
    <source>
        <dbReference type="Proteomes" id="UP000031876"/>
    </source>
</evidence>
<organism evidence="3 5">
    <name type="scientific">Bacillus thuringiensis</name>
    <dbReference type="NCBI Taxonomy" id="1428"/>
    <lineage>
        <taxon>Bacteria</taxon>
        <taxon>Bacillati</taxon>
        <taxon>Bacillota</taxon>
        <taxon>Bacilli</taxon>
        <taxon>Bacillales</taxon>
        <taxon>Bacillaceae</taxon>
        <taxon>Bacillus</taxon>
        <taxon>Bacillus cereus group</taxon>
    </lineage>
</organism>
<evidence type="ECO:0000313" key="3">
    <source>
        <dbReference type="EMBL" id="QKH22738.1"/>
    </source>
</evidence>
<sequence>MLLTVEQLVGSKNELEATTLDLGEVNKFTGSKELNDLLFSSLQNIFTKNGVIDTVTSKKEEVLDYRTRATNRFVLRVDKEQFETKSAIFVTDEHVIKNDKAKEKQHTGKEIEYNILTLIKKYEDMFDIKQLSDQEYRLISILNVIMLTEASFVVFGMEATDMHENLLLMIEDYKENSLNCKLETIIFYENEDNRIAYGGINEFSTHKVKSPNQYEKFYKSV</sequence>
<reference evidence="1 4" key="1">
    <citation type="journal article" date="2015" name="Genome Announc.">
        <title>Complete genome sequences for 35 biothreat assay-relevant bacillus species.</title>
        <authorList>
            <person name="Johnson S.L."/>
            <person name="Daligault H.E."/>
            <person name="Davenport K.W."/>
            <person name="Jaissle J."/>
            <person name="Frey K.G."/>
            <person name="Ladner J.T."/>
            <person name="Broomall S.M."/>
            <person name="Bishop-Lilly K.A."/>
            <person name="Bruce D.C."/>
            <person name="Gibbons H.S."/>
            <person name="Coyne S.R."/>
            <person name="Lo C.C."/>
            <person name="Meincke L."/>
            <person name="Munk A.C."/>
            <person name="Koroleva G.I."/>
            <person name="Rosenzweig C.N."/>
            <person name="Palacios G.F."/>
            <person name="Redden C.L."/>
            <person name="Minogue T.D."/>
            <person name="Chain P.S."/>
        </authorList>
    </citation>
    <scope>NUCLEOTIDE SEQUENCE [LARGE SCALE GENOMIC DNA]</scope>
    <source>
        <strain evidence="1 4">HD1011</strain>
        <plasmid evidence="1 4">2</plasmid>
    </source>
</reference>
<evidence type="ECO:0000313" key="1">
    <source>
        <dbReference type="EMBL" id="AJG73791.1"/>
    </source>
</evidence>
<dbReference type="AlphaFoldDB" id="A0A0B5NII1"/>
<protein>
    <submittedName>
        <fullName evidence="3">Uncharacterized protein</fullName>
    </submittedName>
</protein>
<proteinExistence type="predicted"/>
<dbReference type="EMBL" id="CP053979">
    <property type="protein sequence ID" value="QKH22738.1"/>
    <property type="molecule type" value="Genomic_DNA"/>
</dbReference>
<accession>A0A0B5NII1</accession>
<evidence type="ECO:0000313" key="2">
    <source>
        <dbReference type="EMBL" id="MDR4174858.1"/>
    </source>
</evidence>
<evidence type="ECO:0000313" key="5">
    <source>
        <dbReference type="Proteomes" id="UP000501107"/>
    </source>
</evidence>
<dbReference type="Proteomes" id="UP000031876">
    <property type="component" value="Plasmid 2"/>
</dbReference>
<dbReference type="EMBL" id="CP009334">
    <property type="protein sequence ID" value="AJG73791.1"/>
    <property type="molecule type" value="Genomic_DNA"/>
</dbReference>
<keyword evidence="3" id="KW-0614">Plasmid</keyword>
<dbReference type="EMBL" id="VKQN01000001">
    <property type="protein sequence ID" value="MDR4174858.1"/>
    <property type="molecule type" value="Genomic_DNA"/>
</dbReference>
<dbReference type="Proteomes" id="UP001181533">
    <property type="component" value="Unassembled WGS sequence"/>
</dbReference>
<dbReference type="Proteomes" id="UP000501107">
    <property type="component" value="Plasmid unnamed3"/>
</dbReference>
<reference evidence="2" key="2">
    <citation type="submission" date="2019-07" db="EMBL/GenBank/DDBJ databases">
        <title>Phylogenomic Reclassification of ATCC Bacillus Strains and Various Taxa within the Genus Bacillus.</title>
        <authorList>
            <person name="Riojas M.A."/>
            <person name="Frank A.M."/>
            <person name="Fenn S.L."/>
            <person name="King S.P."/>
            <person name="Brower S.M."/>
            <person name="Hazbon M.H."/>
        </authorList>
    </citation>
    <scope>NUCLEOTIDE SEQUENCE</scope>
    <source>
        <strain evidence="2">ATCC 35646</strain>
    </source>
</reference>
<geneLocation type="plasmid" evidence="3 5">
    <name>unnamed3</name>
</geneLocation>
<dbReference type="KEGG" id="btw:BF38_5823"/>
<geneLocation type="plasmid" evidence="1 4">
    <name>2</name>
</geneLocation>
<gene>
    <name evidence="1" type="ORF">BF38_5823</name>
    <name evidence="2" type="ORF">FO599_01765</name>
    <name evidence="3" type="ORF">FOC89_01760</name>
</gene>
<dbReference type="RefSeq" id="WP_000927789.1">
    <property type="nucleotide sequence ID" value="NZ_CP009334.1"/>
</dbReference>
<reference evidence="3 5" key="3">
    <citation type="submission" date="2020-05" db="EMBL/GenBank/DDBJ databases">
        <title>FDA dAtabase for Regulatory Grade micrObial Sequences (FDA-ARGOS): Supporting development and validation of Infectious Disease Dx tests.</title>
        <authorList>
            <person name="Nelson B."/>
            <person name="Plummer A."/>
            <person name="Tallon L."/>
            <person name="Sadzewicz L."/>
            <person name="Zhao X."/>
            <person name="Vavikolanu K."/>
            <person name="Mehta A."/>
            <person name="Aluvathingal J."/>
            <person name="Nadendla S."/>
            <person name="Myers T."/>
            <person name="Yan Y."/>
            <person name="Sichtig H."/>
        </authorList>
    </citation>
    <scope>NUCLEOTIDE SEQUENCE [LARGE SCALE GENOMIC DNA]</scope>
    <source>
        <strain evidence="3 5">FDAARGOS_795</strain>
        <plasmid evidence="3 5">unnamed3</plasmid>
    </source>
</reference>